<keyword evidence="1" id="KW-0812">Transmembrane</keyword>
<evidence type="ECO:0000313" key="2">
    <source>
        <dbReference type="EMBL" id="CAD8999679.1"/>
    </source>
</evidence>
<organism evidence="2">
    <name type="scientific">Eutreptiella gymnastica</name>
    <dbReference type="NCBI Taxonomy" id="73025"/>
    <lineage>
        <taxon>Eukaryota</taxon>
        <taxon>Discoba</taxon>
        <taxon>Euglenozoa</taxon>
        <taxon>Euglenida</taxon>
        <taxon>Spirocuta</taxon>
        <taxon>Euglenophyceae</taxon>
        <taxon>Eutreptiales</taxon>
        <taxon>Eutreptiaceae</taxon>
        <taxon>Eutreptiella</taxon>
    </lineage>
</organism>
<dbReference type="EMBL" id="HBGA01029227">
    <property type="protein sequence ID" value="CAD8999679.1"/>
    <property type="molecule type" value="Transcribed_RNA"/>
</dbReference>
<evidence type="ECO:0000256" key="1">
    <source>
        <dbReference type="SAM" id="Phobius"/>
    </source>
</evidence>
<accession>A0A7S1N6C6</accession>
<name>A0A7S1N6C6_9EUGL</name>
<sequence length="112" mass="12925">MAFRHTKPVHGNPLVPLWNDVRALMVMTRLEYLQKSGPGQLTSVSNRVASLTPTRWFYQMKMSPGKPIVAFGLWWTFVGGWGIEFIQNMSVMTKEKPPIDWNNEKLGYLKRS</sequence>
<keyword evidence="1" id="KW-1133">Transmembrane helix</keyword>
<gene>
    <name evidence="2" type="ORF">EGYM00392_LOCUS10752</name>
</gene>
<feature type="transmembrane region" description="Helical" evidence="1">
    <location>
        <begin position="68"/>
        <end position="86"/>
    </location>
</feature>
<keyword evidence="1" id="KW-0472">Membrane</keyword>
<reference evidence="2" key="1">
    <citation type="submission" date="2021-01" db="EMBL/GenBank/DDBJ databases">
        <authorList>
            <person name="Corre E."/>
            <person name="Pelletier E."/>
            <person name="Niang G."/>
            <person name="Scheremetjew M."/>
            <person name="Finn R."/>
            <person name="Kale V."/>
            <person name="Holt S."/>
            <person name="Cochrane G."/>
            <person name="Meng A."/>
            <person name="Brown T."/>
            <person name="Cohen L."/>
        </authorList>
    </citation>
    <scope>NUCLEOTIDE SEQUENCE</scope>
    <source>
        <strain evidence="2">NIES-381</strain>
    </source>
</reference>
<protein>
    <submittedName>
        <fullName evidence="2">Uncharacterized protein</fullName>
    </submittedName>
</protein>
<dbReference type="AlphaFoldDB" id="A0A7S1N6C6"/>
<proteinExistence type="predicted"/>